<dbReference type="EMBL" id="JADIND010000007">
    <property type="protein sequence ID" value="MBO8429808.1"/>
    <property type="molecule type" value="Genomic_DNA"/>
</dbReference>
<dbReference type="Proteomes" id="UP000823632">
    <property type="component" value="Unassembled WGS sequence"/>
</dbReference>
<reference evidence="3" key="1">
    <citation type="submission" date="2020-10" db="EMBL/GenBank/DDBJ databases">
        <authorList>
            <person name="Gilroy R."/>
        </authorList>
    </citation>
    <scope>NUCLEOTIDE SEQUENCE</scope>
    <source>
        <strain evidence="3">10192</strain>
    </source>
</reference>
<name>A0A9D9DNA5_9BACT</name>
<organism evidence="3 4">
    <name type="scientific">Candidatus Scatousia excrementipullorum</name>
    <dbReference type="NCBI Taxonomy" id="2840936"/>
    <lineage>
        <taxon>Bacteria</taxon>
        <taxon>Candidatus Scatousia</taxon>
    </lineage>
</organism>
<evidence type="ECO:0000256" key="2">
    <source>
        <dbReference type="SAM" id="Phobius"/>
    </source>
</evidence>
<feature type="region of interest" description="Disordered" evidence="1">
    <location>
        <begin position="1"/>
        <end position="23"/>
    </location>
</feature>
<evidence type="ECO:0000313" key="3">
    <source>
        <dbReference type="EMBL" id="MBO8429808.1"/>
    </source>
</evidence>
<gene>
    <name evidence="3" type="ORF">IAC76_00335</name>
</gene>
<keyword evidence="2" id="KW-1133">Transmembrane helix</keyword>
<protein>
    <submittedName>
        <fullName evidence="3">Uncharacterized protein</fullName>
    </submittedName>
</protein>
<proteinExistence type="predicted"/>
<feature type="compositionally biased region" description="Polar residues" evidence="1">
    <location>
        <begin position="37"/>
        <end position="51"/>
    </location>
</feature>
<dbReference type="AlphaFoldDB" id="A0A9D9DNA5"/>
<sequence>MLSAVSGVSFRGQQPTAASGMSTEDFQKLIQSEGKFSTKPNADTATAQPAVNQPAAEAAPAKKGKAGKIIGGIIAGIVVAGLALYGLKKGNIITTESSNSFIKKLAEAGNWIDEKMISPVLNLFKGKGAKEAANAAENATKPAADAAADAAATAEDTAKAIFA</sequence>
<keyword evidence="2" id="KW-0472">Membrane</keyword>
<evidence type="ECO:0000256" key="1">
    <source>
        <dbReference type="SAM" id="MobiDB-lite"/>
    </source>
</evidence>
<accession>A0A9D9DNA5</accession>
<feature type="compositionally biased region" description="Polar residues" evidence="1">
    <location>
        <begin position="11"/>
        <end position="23"/>
    </location>
</feature>
<feature type="transmembrane region" description="Helical" evidence="2">
    <location>
        <begin position="69"/>
        <end position="87"/>
    </location>
</feature>
<keyword evidence="2" id="KW-0812">Transmembrane</keyword>
<feature type="region of interest" description="Disordered" evidence="1">
    <location>
        <begin position="37"/>
        <end position="58"/>
    </location>
</feature>
<reference evidence="3" key="2">
    <citation type="journal article" date="2021" name="PeerJ">
        <title>Extensive microbial diversity within the chicken gut microbiome revealed by metagenomics and culture.</title>
        <authorList>
            <person name="Gilroy R."/>
            <person name="Ravi A."/>
            <person name="Getino M."/>
            <person name="Pursley I."/>
            <person name="Horton D.L."/>
            <person name="Alikhan N.F."/>
            <person name="Baker D."/>
            <person name="Gharbi K."/>
            <person name="Hall N."/>
            <person name="Watson M."/>
            <person name="Adriaenssens E.M."/>
            <person name="Foster-Nyarko E."/>
            <person name="Jarju S."/>
            <person name="Secka A."/>
            <person name="Antonio M."/>
            <person name="Oren A."/>
            <person name="Chaudhuri R.R."/>
            <person name="La Ragione R."/>
            <person name="Hildebrand F."/>
            <person name="Pallen M.J."/>
        </authorList>
    </citation>
    <scope>NUCLEOTIDE SEQUENCE</scope>
    <source>
        <strain evidence="3">10192</strain>
    </source>
</reference>
<evidence type="ECO:0000313" key="4">
    <source>
        <dbReference type="Proteomes" id="UP000823632"/>
    </source>
</evidence>
<comment type="caution">
    <text evidence="3">The sequence shown here is derived from an EMBL/GenBank/DDBJ whole genome shotgun (WGS) entry which is preliminary data.</text>
</comment>